<reference evidence="2" key="1">
    <citation type="submission" date="2023-10" db="EMBL/GenBank/DDBJ databases">
        <authorList>
            <person name="Chen Y."/>
            <person name="Shah S."/>
            <person name="Dougan E. K."/>
            <person name="Thang M."/>
            <person name="Chan C."/>
        </authorList>
    </citation>
    <scope>NUCLEOTIDE SEQUENCE [LARGE SCALE GENOMIC DNA]</scope>
</reference>
<dbReference type="InterPro" id="IPR043502">
    <property type="entry name" value="DNA/RNA_pol_sf"/>
</dbReference>
<evidence type="ECO:0000313" key="3">
    <source>
        <dbReference type="Proteomes" id="UP001189429"/>
    </source>
</evidence>
<accession>A0ABN9VCA2</accession>
<feature type="compositionally biased region" description="Low complexity" evidence="1">
    <location>
        <begin position="370"/>
        <end position="383"/>
    </location>
</feature>
<dbReference type="EMBL" id="CAUYUJ010016974">
    <property type="protein sequence ID" value="CAK0870565.1"/>
    <property type="molecule type" value="Genomic_DNA"/>
</dbReference>
<organism evidence="2 3">
    <name type="scientific">Prorocentrum cordatum</name>
    <dbReference type="NCBI Taxonomy" id="2364126"/>
    <lineage>
        <taxon>Eukaryota</taxon>
        <taxon>Sar</taxon>
        <taxon>Alveolata</taxon>
        <taxon>Dinophyceae</taxon>
        <taxon>Prorocentrales</taxon>
        <taxon>Prorocentraceae</taxon>
        <taxon>Prorocentrum</taxon>
    </lineage>
</organism>
<comment type="caution">
    <text evidence="2">The sequence shown here is derived from an EMBL/GenBank/DDBJ whole genome shotgun (WGS) entry which is preliminary data.</text>
</comment>
<dbReference type="Proteomes" id="UP001189429">
    <property type="component" value="Unassembled WGS sequence"/>
</dbReference>
<gene>
    <name evidence="2" type="ORF">PCOR1329_LOCUS56635</name>
</gene>
<proteinExistence type="predicted"/>
<name>A0ABN9VCA2_9DINO</name>
<feature type="region of interest" description="Disordered" evidence="1">
    <location>
        <begin position="363"/>
        <end position="383"/>
    </location>
</feature>
<keyword evidence="3" id="KW-1185">Reference proteome</keyword>
<evidence type="ECO:0000256" key="1">
    <source>
        <dbReference type="SAM" id="MobiDB-lite"/>
    </source>
</evidence>
<dbReference type="SUPFAM" id="SSF56672">
    <property type="entry name" value="DNA/RNA polymerases"/>
    <property type="match status" value="1"/>
</dbReference>
<sequence>MAARHLAERTRHCLQSRQVGSRAPDYYELRDDFWHEEIMLARAQDFRFRVLIAPRDIYDESMSQSLLRLPRRARGIREEDGSPAPADHTGACADGEAEALAEAPSPAASLAAARPAEPAAGAAAGAGALVAAPAASPGPPAAGPLLAPAPPRLAAPPADSLVGDVANTLEAGAAALSSSGGGFPALPVLYSPSGGRSRLLHDALAKMSTTPVANGRCKGPRTEAVLLEKIAEADYMPLQGQCWARSIQGLTALDSGMDDHHFTLEVLQELTTEDRLDACELVVVETRCRRDQLWEEPYASSWREGEAGQDAAPWPDGRPSFLGQGSSRGSALVCAAGESWVATMLREVRVTLKERKKGREERLLERGAERGAASGEPAAGAQARAYGRGGGRVLNGDAPSLGFGDDGLAQRDALPIPLNSEALQCLKGFSALDGELSLGQRRKAARCRRQERWMLEGVAALNELGGGGRSAGGSGHLSLAQRSALQHLKGVYAAVPPRTEDCTNQEAFQALLGLRPGCADEPAIGARAGYQRGRVSLPSGGAGRVDLVRLLPAHLQSALESGHGLLRSEQEAAAALEEADVTCYVDGKLAQRGIDYGRFLLELYDAGIVEVLDYELERKEETGVFFVPRKDDKLRLIFDTRRANCHFRTPEYTHLASGDALSSLECTPGEEVHLAAGDVEVCFYQYVLPAWARNYFCLPSLATRMLPARLREALGPELSARPRVAFRVRVVPMGWNWAVHLVQSAHLNVLASVSPSNQWLVDKQPGACLSDSSAAAKVLYIDNFAAISTSRETALQVVNDMLDSFTSEGVKASLDLDVVLLGFTLDAKAARWRPAPKKFWRVHGCISHLLEPGMRITGRKLERLVGHVVALLLLRREALSLLSAVYVFIRSTYDRAQPLWPSCRRELRWVLALLPTVFADMKRPWHTEVGAFDASPWGAGVCTAHWPLSAVQAAGRQPEKLRFRGPLASLVAPRDAALAADSIELSDPAALLLGRAAGFAEVSSELLREARWLPRQGLLAANVVQASTLVLYLKVSLLRAGWLMVDVLPDWLVATWDAAMSDLLRWAFNLKMTRATTAELGAAGRGGFPQLHLAPLQRCFPQLAPLLPGWKRLHMLSVVPVTELQQPGKTGVLDHTSVHVFPRLQALVWALVRLHDLRLCFWHPLWDFVYSLFLQRFGQALKAVRASCLAGTLCSLRRGGDILDRLTASRALMEKLQLGSWHAYNSAQRYDKHA</sequence>
<evidence type="ECO:0000313" key="2">
    <source>
        <dbReference type="EMBL" id="CAK0870565.1"/>
    </source>
</evidence>
<protein>
    <submittedName>
        <fullName evidence="2">Uncharacterized protein</fullName>
    </submittedName>
</protein>